<sequence>MMKPLCLDDFKHKKINPNWSPFDILLQVTEVDQLKLQKSRHNDYLKHFLYETLPPNLRFKFNNRKRTLTTLEEADDREWEAPKPKLKISKKQHKPVCPLPPPDLPPKFKQHVLEEMGGTGLVLVIQKTIFYSDVNPTASRFSIPFSQVKTHDFLNEAEAKELAHKTPMQMCLLDPLLKQTSITFNKWVMGNTSLYVLTNTWNSVVKNNQLEKGDMVQLWSFQPTTPCKAKRASTFATLQQLVQLLNLGLRCYQVLLIASFSLLEKSHLSASSSLSFFRKKPTAEFENGMEDTPKRREKKGQH</sequence>
<evidence type="ECO:0000313" key="6">
    <source>
        <dbReference type="EMBL" id="MBA0642497.1"/>
    </source>
</evidence>
<keyword evidence="3" id="KW-0238">DNA-binding</keyword>
<evidence type="ECO:0000256" key="4">
    <source>
        <dbReference type="ARBA" id="ARBA00023163"/>
    </source>
</evidence>
<dbReference type="GO" id="GO:0003677">
    <property type="term" value="F:DNA binding"/>
    <property type="evidence" value="ECO:0007669"/>
    <property type="project" value="UniProtKB-KW"/>
</dbReference>
<comment type="subcellular location">
    <subcellularLocation>
        <location evidence="1">Nucleus</location>
    </subcellularLocation>
</comment>
<keyword evidence="2" id="KW-0805">Transcription regulation</keyword>
<keyword evidence="4" id="KW-0804">Transcription</keyword>
<evidence type="ECO:0008006" key="8">
    <source>
        <dbReference type="Google" id="ProtNLM"/>
    </source>
</evidence>
<evidence type="ECO:0000256" key="1">
    <source>
        <dbReference type="ARBA" id="ARBA00004123"/>
    </source>
</evidence>
<evidence type="ECO:0000256" key="5">
    <source>
        <dbReference type="ARBA" id="ARBA00023242"/>
    </source>
</evidence>
<organism evidence="6 7">
    <name type="scientific">Gossypium klotzschianum</name>
    <dbReference type="NCBI Taxonomy" id="34286"/>
    <lineage>
        <taxon>Eukaryota</taxon>
        <taxon>Viridiplantae</taxon>
        <taxon>Streptophyta</taxon>
        <taxon>Embryophyta</taxon>
        <taxon>Tracheophyta</taxon>
        <taxon>Spermatophyta</taxon>
        <taxon>Magnoliopsida</taxon>
        <taxon>eudicotyledons</taxon>
        <taxon>Gunneridae</taxon>
        <taxon>Pentapetalae</taxon>
        <taxon>rosids</taxon>
        <taxon>malvids</taxon>
        <taxon>Malvales</taxon>
        <taxon>Malvaceae</taxon>
        <taxon>Malvoideae</taxon>
        <taxon>Gossypium</taxon>
    </lineage>
</organism>
<evidence type="ECO:0000313" key="7">
    <source>
        <dbReference type="Proteomes" id="UP000593573"/>
    </source>
</evidence>
<dbReference type="EMBL" id="JABFAB010000002">
    <property type="protein sequence ID" value="MBA0642497.1"/>
    <property type="molecule type" value="Genomic_DNA"/>
</dbReference>
<keyword evidence="7" id="KW-1185">Reference proteome</keyword>
<dbReference type="SUPFAM" id="SSF101936">
    <property type="entry name" value="DNA-binding pseudobarrel domain"/>
    <property type="match status" value="1"/>
</dbReference>
<evidence type="ECO:0000256" key="2">
    <source>
        <dbReference type="ARBA" id="ARBA00023015"/>
    </source>
</evidence>
<dbReference type="InterPro" id="IPR015300">
    <property type="entry name" value="DNA-bd_pseudobarrel_sf"/>
</dbReference>
<reference evidence="6 7" key="1">
    <citation type="journal article" date="2019" name="Genome Biol. Evol.">
        <title>Insights into the evolution of the New World diploid cottons (Gossypium, subgenus Houzingenia) based on genome sequencing.</title>
        <authorList>
            <person name="Grover C.E."/>
            <person name="Arick M.A. 2nd"/>
            <person name="Thrash A."/>
            <person name="Conover J.L."/>
            <person name="Sanders W.S."/>
            <person name="Peterson D.G."/>
            <person name="Frelichowski J.E."/>
            <person name="Scheffler J.A."/>
            <person name="Scheffler B.E."/>
            <person name="Wendel J.F."/>
        </authorList>
    </citation>
    <scope>NUCLEOTIDE SEQUENCE [LARGE SCALE GENOMIC DNA]</scope>
    <source>
        <strain evidence="6">57</strain>
        <tissue evidence="6">Leaf</tissue>
    </source>
</reference>
<dbReference type="Pfam" id="PF03754">
    <property type="entry name" value="At2g31720-like"/>
    <property type="match status" value="1"/>
</dbReference>
<dbReference type="PANTHER" id="PTHR31541">
    <property type="entry name" value="B3 DOMAIN PLANT PROTEIN-RELATED"/>
    <property type="match status" value="1"/>
</dbReference>
<dbReference type="AlphaFoldDB" id="A0A7J8TWA0"/>
<accession>A0A7J8TWA0</accession>
<dbReference type="OrthoDB" id="1935604at2759"/>
<comment type="caution">
    <text evidence="6">The sequence shown here is derived from an EMBL/GenBank/DDBJ whole genome shotgun (WGS) entry which is preliminary data.</text>
</comment>
<evidence type="ECO:0000256" key="3">
    <source>
        <dbReference type="ARBA" id="ARBA00023125"/>
    </source>
</evidence>
<dbReference type="PANTHER" id="PTHR31541:SF25">
    <property type="entry name" value="GAMMA-GLIADIN B"/>
    <property type="match status" value="1"/>
</dbReference>
<dbReference type="Proteomes" id="UP000593573">
    <property type="component" value="Unassembled WGS sequence"/>
</dbReference>
<keyword evidence="5" id="KW-0539">Nucleus</keyword>
<name>A0A7J8TWA0_9ROSI</name>
<gene>
    <name evidence="6" type="ORF">Goklo_026874</name>
</gene>
<dbReference type="InterPro" id="IPR005508">
    <property type="entry name" value="At2g31720-like"/>
</dbReference>
<proteinExistence type="predicted"/>
<protein>
    <recommendedName>
        <fullName evidence="8">TF-B3 domain-containing protein</fullName>
    </recommendedName>
</protein>
<dbReference type="GO" id="GO:0005634">
    <property type="term" value="C:nucleus"/>
    <property type="evidence" value="ECO:0007669"/>
    <property type="project" value="UniProtKB-SubCell"/>
</dbReference>
<dbReference type="Gene3D" id="2.40.330.10">
    <property type="entry name" value="DNA-binding pseudobarrel domain"/>
    <property type="match status" value="1"/>
</dbReference>